<feature type="region of interest" description="Disordered" evidence="1">
    <location>
        <begin position="222"/>
        <end position="249"/>
    </location>
</feature>
<proteinExistence type="predicted"/>
<accession>A0ABP7B9W5</accession>
<dbReference type="Proteomes" id="UP001410795">
    <property type="component" value="Unassembled WGS sequence"/>
</dbReference>
<evidence type="ECO:0000256" key="1">
    <source>
        <dbReference type="SAM" id="MobiDB-lite"/>
    </source>
</evidence>
<keyword evidence="2" id="KW-1133">Transmembrane helix</keyword>
<evidence type="ECO:0000256" key="2">
    <source>
        <dbReference type="SAM" id="Phobius"/>
    </source>
</evidence>
<evidence type="ECO:0000313" key="4">
    <source>
        <dbReference type="EMBL" id="GAA3652787.1"/>
    </source>
</evidence>
<evidence type="ECO:0000259" key="3">
    <source>
        <dbReference type="SMART" id="SM00858"/>
    </source>
</evidence>
<comment type="caution">
    <text evidence="4">The sequence shown here is derived from an EMBL/GenBank/DDBJ whole genome shotgun (WGS) entry which is preliminary data.</text>
</comment>
<dbReference type="EMBL" id="BAAAYV010000005">
    <property type="protein sequence ID" value="GAA3652787.1"/>
    <property type="molecule type" value="Genomic_DNA"/>
</dbReference>
<keyword evidence="2" id="KW-0472">Membrane</keyword>
<reference evidence="5" key="1">
    <citation type="journal article" date="2019" name="Int. J. Syst. Evol. Microbiol.">
        <title>The Global Catalogue of Microorganisms (GCM) 10K type strain sequencing project: providing services to taxonomists for standard genome sequencing and annotation.</title>
        <authorList>
            <consortium name="The Broad Institute Genomics Platform"/>
            <consortium name="The Broad Institute Genome Sequencing Center for Infectious Disease"/>
            <person name="Wu L."/>
            <person name="Ma J."/>
        </authorList>
    </citation>
    <scope>NUCLEOTIDE SEQUENCE [LARGE SCALE GENOMIC DNA]</scope>
    <source>
        <strain evidence="5">JCM 16546</strain>
    </source>
</reference>
<dbReference type="Pfam" id="PF08666">
    <property type="entry name" value="SAF"/>
    <property type="match status" value="1"/>
</dbReference>
<keyword evidence="5" id="KW-1185">Reference proteome</keyword>
<feature type="transmembrane region" description="Helical" evidence="2">
    <location>
        <begin position="27"/>
        <end position="47"/>
    </location>
</feature>
<feature type="compositionally biased region" description="Acidic residues" evidence="1">
    <location>
        <begin position="240"/>
        <end position="249"/>
    </location>
</feature>
<protein>
    <recommendedName>
        <fullName evidence="3">SAF domain-containing protein</fullName>
    </recommendedName>
</protein>
<dbReference type="SMART" id="SM00858">
    <property type="entry name" value="SAF"/>
    <property type="match status" value="1"/>
</dbReference>
<dbReference type="InterPro" id="IPR013974">
    <property type="entry name" value="SAF"/>
</dbReference>
<organism evidence="4 5">
    <name type="scientific">Microbacterium marinilacus</name>
    <dbReference type="NCBI Taxonomy" id="415209"/>
    <lineage>
        <taxon>Bacteria</taxon>
        <taxon>Bacillati</taxon>
        <taxon>Actinomycetota</taxon>
        <taxon>Actinomycetes</taxon>
        <taxon>Micrococcales</taxon>
        <taxon>Microbacteriaceae</taxon>
        <taxon>Microbacterium</taxon>
    </lineage>
</organism>
<sequence length="249" mass="24789">MARMSSISDRPVTPLARSRRRGFWADARFVIGVGLVAASIAGVWFVVGAARQTVAVLAAADTLVPGQPVTAADVSVVEVALGKAGDAYLAPDDLGDGLVVLRAVGAGELLPSAAVGDSDRSTRTAVVVRSSVDVPAGVERGALVELWETPAAEPGTFETPRVLVADAVVARVTREEGVMVTAGASLELVVDRADVPAVLAAVAAGSALSTVPAAGGALSAAEAVDGAGSDPAGEPAQDVTESETTEDAG</sequence>
<name>A0ABP7B9W5_9MICO</name>
<keyword evidence="2" id="KW-0812">Transmembrane</keyword>
<evidence type="ECO:0000313" key="5">
    <source>
        <dbReference type="Proteomes" id="UP001410795"/>
    </source>
</evidence>
<feature type="domain" description="SAF" evidence="3">
    <location>
        <begin position="54"/>
        <end position="116"/>
    </location>
</feature>
<gene>
    <name evidence="4" type="ORF">GCM10022202_10800</name>
</gene>
<dbReference type="CDD" id="cd11614">
    <property type="entry name" value="SAF_CpaB_FlgA_like"/>
    <property type="match status" value="1"/>
</dbReference>